<reference evidence="2 3" key="1">
    <citation type="submission" date="2015-07" db="EMBL/GenBank/DDBJ databases">
        <title>The genome of Pseudoloma neurophilia, a relevant intracellular parasite of the zebrafish.</title>
        <authorList>
            <person name="Ndikumana S."/>
            <person name="Pelin A."/>
            <person name="Sanders J."/>
            <person name="Corradi N."/>
        </authorList>
    </citation>
    <scope>NUCLEOTIDE SEQUENCE [LARGE SCALE GENOMIC DNA]</scope>
    <source>
        <strain evidence="2 3">MK1</strain>
    </source>
</reference>
<dbReference type="EMBL" id="LGUB01001052">
    <property type="protein sequence ID" value="KRH92280.1"/>
    <property type="molecule type" value="Genomic_DNA"/>
</dbReference>
<dbReference type="PROSITE" id="PS50082">
    <property type="entry name" value="WD_REPEATS_2"/>
    <property type="match status" value="1"/>
</dbReference>
<dbReference type="SMART" id="SM00320">
    <property type="entry name" value="WD40"/>
    <property type="match status" value="3"/>
</dbReference>
<dbReference type="VEuPathDB" id="MicrosporidiaDB:M153_82950003"/>
<dbReference type="PROSITE" id="PS50294">
    <property type="entry name" value="WD_REPEATS_REGION"/>
    <property type="match status" value="1"/>
</dbReference>
<evidence type="ECO:0000256" key="1">
    <source>
        <dbReference type="PROSITE-ProRule" id="PRU00221"/>
    </source>
</evidence>
<proteinExistence type="predicted"/>
<dbReference type="InterPro" id="IPR001680">
    <property type="entry name" value="WD40_rpt"/>
</dbReference>
<dbReference type="OrthoDB" id="273067at2759"/>
<dbReference type="AlphaFoldDB" id="A0A0R0LSP3"/>
<keyword evidence="3" id="KW-1185">Reference proteome</keyword>
<dbReference type="InterPro" id="IPR015943">
    <property type="entry name" value="WD40/YVTN_repeat-like_dom_sf"/>
</dbReference>
<gene>
    <name evidence="2" type="ORF">M153_82950003</name>
</gene>
<dbReference type="InterPro" id="IPR036322">
    <property type="entry name" value="WD40_repeat_dom_sf"/>
</dbReference>
<dbReference type="SUPFAM" id="SSF50978">
    <property type="entry name" value="WD40 repeat-like"/>
    <property type="match status" value="1"/>
</dbReference>
<sequence>NEKQNHKNSIYKFTKNPLSVTHCQILNDHKGTVLCLELFLLNNTIHLISGGDDCSLIMYQYIKNDKFSNKKQVPENTQNEEIKKDDTSIEIKNETDSKIQDQTKKSELNDTPYNFKKITSSVLHKLDITAICMNLTPFFIITGSLDGSICLLNYKMNVLRRIKTEGGVKGLTFYSLSNDSPSDNLNTFTFQLNNKNDEKFLIFVKTDSHLQIFTFTFPNNILLTFNLFISPLQFESYFNKLRIIKDDHENILAVPGWINNKEDSVALFKISDILTEIQAVRENDNILRSKIIHLMGHPSTVECIAFYKNKIITGGQDGSLVVWGKDHNQSDEQTVNHTIDHNDINLSTKTDH</sequence>
<dbReference type="Proteomes" id="UP000051530">
    <property type="component" value="Unassembled WGS sequence"/>
</dbReference>
<keyword evidence="1" id="KW-0853">WD repeat</keyword>
<feature type="repeat" description="WD" evidence="1">
    <location>
        <begin position="294"/>
        <end position="323"/>
    </location>
</feature>
<feature type="non-terminal residue" evidence="2">
    <location>
        <position position="352"/>
    </location>
</feature>
<protein>
    <submittedName>
        <fullName evidence="2">Histone transcription regulator HIRA, WD repeat superfamily</fullName>
    </submittedName>
</protein>
<feature type="non-terminal residue" evidence="2">
    <location>
        <position position="1"/>
    </location>
</feature>
<accession>A0A0R0LSP3</accession>
<dbReference type="Pfam" id="PF00400">
    <property type="entry name" value="WD40"/>
    <property type="match status" value="2"/>
</dbReference>
<name>A0A0R0LSP3_9MICR</name>
<comment type="caution">
    <text evidence="2">The sequence shown here is derived from an EMBL/GenBank/DDBJ whole genome shotgun (WGS) entry which is preliminary data.</text>
</comment>
<evidence type="ECO:0000313" key="2">
    <source>
        <dbReference type="EMBL" id="KRH92280.1"/>
    </source>
</evidence>
<evidence type="ECO:0000313" key="3">
    <source>
        <dbReference type="Proteomes" id="UP000051530"/>
    </source>
</evidence>
<organism evidence="2 3">
    <name type="scientific">Pseudoloma neurophilia</name>
    <dbReference type="NCBI Taxonomy" id="146866"/>
    <lineage>
        <taxon>Eukaryota</taxon>
        <taxon>Fungi</taxon>
        <taxon>Fungi incertae sedis</taxon>
        <taxon>Microsporidia</taxon>
        <taxon>Pseudoloma</taxon>
    </lineage>
</organism>
<dbReference type="Gene3D" id="2.130.10.10">
    <property type="entry name" value="YVTN repeat-like/Quinoprotein amine dehydrogenase"/>
    <property type="match status" value="2"/>
</dbReference>